<dbReference type="Proteomes" id="UP001519887">
    <property type="component" value="Unassembled WGS sequence"/>
</dbReference>
<keyword evidence="8" id="KW-1185">Reference proteome</keyword>
<evidence type="ECO:0000313" key="7">
    <source>
        <dbReference type="EMBL" id="MBW7453905.1"/>
    </source>
</evidence>
<dbReference type="PANTHER" id="PTHR43649:SF33">
    <property type="entry name" value="POLYGALACTURONAN_RHAMNOGALACTURONAN-BINDING PROTEIN YTCQ"/>
    <property type="match status" value="1"/>
</dbReference>
<dbReference type="Gene3D" id="3.40.190.10">
    <property type="entry name" value="Periplasmic binding protein-like II"/>
    <property type="match status" value="1"/>
</dbReference>
<accession>A0ABS7BZA5</accession>
<evidence type="ECO:0000256" key="3">
    <source>
        <dbReference type="ARBA" id="ARBA00023136"/>
    </source>
</evidence>
<organism evidence="7 8">
    <name type="scientific">Paenibacillus sepulcri</name>
    <dbReference type="NCBI Taxonomy" id="359917"/>
    <lineage>
        <taxon>Bacteria</taxon>
        <taxon>Bacillati</taxon>
        <taxon>Bacillota</taxon>
        <taxon>Bacilli</taxon>
        <taxon>Bacillales</taxon>
        <taxon>Paenibacillaceae</taxon>
        <taxon>Paenibacillus</taxon>
    </lineage>
</organism>
<evidence type="ECO:0000313" key="8">
    <source>
        <dbReference type="Proteomes" id="UP001519887"/>
    </source>
</evidence>
<dbReference type="InterPro" id="IPR050490">
    <property type="entry name" value="Bact_solute-bd_prot1"/>
</dbReference>
<name>A0ABS7BZA5_9BACL</name>
<evidence type="ECO:0000256" key="5">
    <source>
        <dbReference type="ARBA" id="ARBA00023288"/>
    </source>
</evidence>
<reference evidence="7 8" key="1">
    <citation type="submission" date="2021-07" db="EMBL/GenBank/DDBJ databases">
        <title>Paenibacillus radiodurans sp. nov., isolated from the southeastern edge of Tengger Desert.</title>
        <authorList>
            <person name="Zhang G."/>
        </authorList>
    </citation>
    <scope>NUCLEOTIDE SEQUENCE [LARGE SCALE GENOMIC DNA]</scope>
    <source>
        <strain evidence="7 8">CCM 7311</strain>
    </source>
</reference>
<evidence type="ECO:0000256" key="2">
    <source>
        <dbReference type="ARBA" id="ARBA00022729"/>
    </source>
</evidence>
<dbReference type="PANTHER" id="PTHR43649">
    <property type="entry name" value="ARABINOSE-BINDING PROTEIN-RELATED"/>
    <property type="match status" value="1"/>
</dbReference>
<keyword evidence="5" id="KW-0449">Lipoprotein</keyword>
<dbReference type="PROSITE" id="PS51257">
    <property type="entry name" value="PROKAR_LIPOPROTEIN"/>
    <property type="match status" value="1"/>
</dbReference>
<dbReference type="Pfam" id="PF01547">
    <property type="entry name" value="SBP_bac_1"/>
    <property type="match status" value="1"/>
</dbReference>
<dbReference type="RefSeq" id="WP_210044089.1">
    <property type="nucleotide sequence ID" value="NZ_JBHLVU010000009.1"/>
</dbReference>
<dbReference type="SUPFAM" id="SSF53850">
    <property type="entry name" value="Periplasmic binding protein-like II"/>
    <property type="match status" value="1"/>
</dbReference>
<sequence>MKKGFAIVLALCIVISLSACGSGNGNNTANGNAPAGENTGNTPSDANAGGAKGSITFAFWGAQSEADAINNVVSNFEEKNPDIKVEKQWIQRDYLTKLQTMIAGGTAPDVILISGGDLPGFANAFQEMQVDTSVFSSPSLVESMTYEGKVYAAPFIIKPKVMAVNVDLFEKNNIPLPSKTEPMTTDQFKELSQKLTSGEGKTKVFGSEPLWLGNWIYSFGGSYYSEDNTKSTIDSPESISAAEYIVQTKQSGNVPNDTEKQGQDMMNWFLGGRIGMYTDFGPWYLPQMAAVEGFNWDIYPIPGGGGSKEVDGLAIGKTSKNAEAAQVFVNYLTQNDEAQKIIGGNKNAYGIPVIASATASFESIYPEKNLNAFVQAAEKQHNQEAQKRTSEINNEMKMIDDLTPIGIGKQDVKEVFPKLAENINKILQQN</sequence>
<keyword evidence="1" id="KW-1003">Cell membrane</keyword>
<evidence type="ECO:0000256" key="6">
    <source>
        <dbReference type="SAM" id="SignalP"/>
    </source>
</evidence>
<evidence type="ECO:0000256" key="1">
    <source>
        <dbReference type="ARBA" id="ARBA00022475"/>
    </source>
</evidence>
<protein>
    <submittedName>
        <fullName evidence="7">Sugar ABC transporter substrate-binding protein</fullName>
    </submittedName>
</protein>
<feature type="chain" id="PRO_5046229701" evidence="6">
    <location>
        <begin position="22"/>
        <end position="430"/>
    </location>
</feature>
<keyword evidence="3" id="KW-0472">Membrane</keyword>
<dbReference type="EMBL" id="JAHZIK010000130">
    <property type="protein sequence ID" value="MBW7453905.1"/>
    <property type="molecule type" value="Genomic_DNA"/>
</dbReference>
<dbReference type="InterPro" id="IPR006059">
    <property type="entry name" value="SBP"/>
</dbReference>
<dbReference type="CDD" id="cd13585">
    <property type="entry name" value="PBP2_TMBP_like"/>
    <property type="match status" value="1"/>
</dbReference>
<feature type="signal peptide" evidence="6">
    <location>
        <begin position="1"/>
        <end position="21"/>
    </location>
</feature>
<comment type="caution">
    <text evidence="7">The sequence shown here is derived from an EMBL/GenBank/DDBJ whole genome shotgun (WGS) entry which is preliminary data.</text>
</comment>
<keyword evidence="4" id="KW-0564">Palmitate</keyword>
<keyword evidence="2 6" id="KW-0732">Signal</keyword>
<gene>
    <name evidence="7" type="ORF">K0U00_07630</name>
</gene>
<evidence type="ECO:0000256" key="4">
    <source>
        <dbReference type="ARBA" id="ARBA00023139"/>
    </source>
</evidence>
<proteinExistence type="predicted"/>